<feature type="chain" id="PRO_5016781113" description="Sexual development protein" evidence="1">
    <location>
        <begin position="20"/>
        <end position="372"/>
    </location>
</feature>
<dbReference type="OMA" id="WMTYINQ"/>
<dbReference type="OrthoDB" id="5293813at2759"/>
<protein>
    <recommendedName>
        <fullName evidence="4">Sexual development protein</fullName>
    </recommendedName>
</protein>
<sequence>MHTSNILFGISFLSTIVAAAPFSVDNSFLEAVTATNTGPLLAIQTAAHGSLSNIPPPAALVGGDDSLTNFKLVAFNENMEVAFFEELTFNITNNVPGYTFGSQDSRDTVLTNLNAIVAQEKLHSLNAEKAIVRFTNDTDAIIQPCQYNFDVTNFEQAIATASLFTDVTMGTLGDIQTVFGTNGDSKFIRGVAASLGQEGEQNGYFRQILHKIPSALPFLTASTRDFAFSALNQNFIVEGSCPNSDTIPLKTFQKLTASQPDTIDSDTIITFSFQLNADQDYTTTWGDKCEGLSLVYVNQQNKPVVQPFESISLQADGKTVVFTAKFQFDAGAANGATGNGLTLAALAKGTDFANALEVSNNAVFGPAPIEIN</sequence>
<dbReference type="VEuPathDB" id="FungiDB:Bcin10g01510"/>
<reference evidence="2 3" key="3">
    <citation type="journal article" date="2017" name="Mol. Plant Pathol.">
        <title>A gapless genome sequence of the fungus Botrytis cinerea.</title>
        <authorList>
            <person name="Van Kan J.A."/>
            <person name="Stassen J.H."/>
            <person name="Mosbach A."/>
            <person name="Van Der Lee T.A."/>
            <person name="Faino L."/>
            <person name="Farmer A.D."/>
            <person name="Papasotiriou D.G."/>
            <person name="Zhou S."/>
            <person name="Seidl M.F."/>
            <person name="Cottam E."/>
            <person name="Edel D."/>
            <person name="Hahn M."/>
            <person name="Schwartz D.C."/>
            <person name="Dietrich R.A."/>
            <person name="Widdison S."/>
            <person name="Scalliet G."/>
        </authorList>
    </citation>
    <scope>NUCLEOTIDE SEQUENCE [LARGE SCALE GENOMIC DNA]</scope>
    <source>
        <strain evidence="2 3">B05.10</strain>
    </source>
</reference>
<dbReference type="Proteomes" id="UP000001798">
    <property type="component" value="Chromosome 10"/>
</dbReference>
<evidence type="ECO:0000313" key="2">
    <source>
        <dbReference type="EMBL" id="ATZ54131.1"/>
    </source>
</evidence>
<keyword evidence="1" id="KW-0732">Signal</keyword>
<feature type="signal peptide" evidence="1">
    <location>
        <begin position="1"/>
        <end position="19"/>
    </location>
</feature>
<evidence type="ECO:0000256" key="1">
    <source>
        <dbReference type="SAM" id="SignalP"/>
    </source>
</evidence>
<dbReference type="AlphaFoldDB" id="A0A384JUF8"/>
<evidence type="ECO:0000313" key="3">
    <source>
        <dbReference type="Proteomes" id="UP000001798"/>
    </source>
</evidence>
<evidence type="ECO:0008006" key="4">
    <source>
        <dbReference type="Google" id="ProtNLM"/>
    </source>
</evidence>
<dbReference type="RefSeq" id="XP_001555702.1">
    <property type="nucleotide sequence ID" value="XM_001555652.2"/>
</dbReference>
<organism evidence="2 3">
    <name type="scientific">Botryotinia fuckeliana (strain B05.10)</name>
    <name type="common">Noble rot fungus</name>
    <name type="synonym">Botrytis cinerea</name>
    <dbReference type="NCBI Taxonomy" id="332648"/>
    <lineage>
        <taxon>Eukaryota</taxon>
        <taxon>Fungi</taxon>
        <taxon>Dikarya</taxon>
        <taxon>Ascomycota</taxon>
        <taxon>Pezizomycotina</taxon>
        <taxon>Leotiomycetes</taxon>
        <taxon>Helotiales</taxon>
        <taxon>Sclerotiniaceae</taxon>
        <taxon>Botrytis</taxon>
    </lineage>
</organism>
<dbReference type="GeneID" id="5436287"/>
<reference evidence="2 3" key="1">
    <citation type="journal article" date="2011" name="PLoS Genet.">
        <title>Genomic analysis of the necrotrophic fungal pathogens Sclerotinia sclerotiorum and Botrytis cinerea.</title>
        <authorList>
            <person name="Amselem J."/>
            <person name="Cuomo C.A."/>
            <person name="van Kan J.A."/>
            <person name="Viaud M."/>
            <person name="Benito E.P."/>
            <person name="Couloux A."/>
            <person name="Coutinho P.M."/>
            <person name="de Vries R.P."/>
            <person name="Dyer P.S."/>
            <person name="Fillinger S."/>
            <person name="Fournier E."/>
            <person name="Gout L."/>
            <person name="Hahn M."/>
            <person name="Kohn L."/>
            <person name="Lapalu N."/>
            <person name="Plummer K.M."/>
            <person name="Pradier J.M."/>
            <person name="Quevillon E."/>
            <person name="Sharon A."/>
            <person name="Simon A."/>
            <person name="ten Have A."/>
            <person name="Tudzynski B."/>
            <person name="Tudzynski P."/>
            <person name="Wincker P."/>
            <person name="Andrew M."/>
            <person name="Anthouard V."/>
            <person name="Beever R.E."/>
            <person name="Beffa R."/>
            <person name="Benoit I."/>
            <person name="Bouzid O."/>
            <person name="Brault B."/>
            <person name="Chen Z."/>
            <person name="Choquer M."/>
            <person name="Collemare J."/>
            <person name="Cotton P."/>
            <person name="Danchin E.G."/>
            <person name="Da Silva C."/>
            <person name="Gautier A."/>
            <person name="Giraud C."/>
            <person name="Giraud T."/>
            <person name="Gonzalez C."/>
            <person name="Grossetete S."/>
            <person name="Guldener U."/>
            <person name="Henrissat B."/>
            <person name="Howlett B.J."/>
            <person name="Kodira C."/>
            <person name="Kretschmer M."/>
            <person name="Lappartient A."/>
            <person name="Leroch M."/>
            <person name="Levis C."/>
            <person name="Mauceli E."/>
            <person name="Neuveglise C."/>
            <person name="Oeser B."/>
            <person name="Pearson M."/>
            <person name="Poulain J."/>
            <person name="Poussereau N."/>
            <person name="Quesneville H."/>
            <person name="Rascle C."/>
            <person name="Schumacher J."/>
            <person name="Segurens B."/>
            <person name="Sexton A."/>
            <person name="Silva E."/>
            <person name="Sirven C."/>
            <person name="Soanes D.M."/>
            <person name="Talbot N.J."/>
            <person name="Templeton M."/>
            <person name="Yandava C."/>
            <person name="Yarden O."/>
            <person name="Zeng Q."/>
            <person name="Rollins J.A."/>
            <person name="Lebrun M.H."/>
            <person name="Dickman M."/>
        </authorList>
    </citation>
    <scope>NUCLEOTIDE SEQUENCE [LARGE SCALE GENOMIC DNA]</scope>
    <source>
        <strain evidence="2 3">B05.10</strain>
    </source>
</reference>
<dbReference type="KEGG" id="bfu:BCIN_10g01510"/>
<reference evidence="2 3" key="2">
    <citation type="journal article" date="2012" name="Eukaryot. Cell">
        <title>Genome update of Botrytis cinerea strains B05.10 and T4.</title>
        <authorList>
            <person name="Staats M."/>
            <person name="van Kan J.A."/>
        </authorList>
    </citation>
    <scope>NUCLEOTIDE SEQUENCE [LARGE SCALE GENOMIC DNA]</scope>
    <source>
        <strain evidence="2 3">B05.10</strain>
    </source>
</reference>
<dbReference type="EMBL" id="CP009814">
    <property type="protein sequence ID" value="ATZ54131.1"/>
    <property type="molecule type" value="Genomic_DNA"/>
</dbReference>
<name>A0A384JUF8_BOTFB</name>
<proteinExistence type="predicted"/>
<accession>A0A384JUF8</accession>
<keyword evidence="3" id="KW-1185">Reference proteome</keyword>
<gene>
    <name evidence="2" type="ORF">BCIN_10g01510</name>
</gene>